<proteinExistence type="predicted"/>
<name>A0A446BWW6_9PEZI</name>
<feature type="chain" id="PRO_5019362506" evidence="2">
    <location>
        <begin position="19"/>
        <end position="367"/>
    </location>
</feature>
<evidence type="ECO:0000256" key="1">
    <source>
        <dbReference type="SAM" id="MobiDB-lite"/>
    </source>
</evidence>
<organism evidence="3 4">
    <name type="scientific">Thermothielavioides terrestris</name>
    <dbReference type="NCBI Taxonomy" id="2587410"/>
    <lineage>
        <taxon>Eukaryota</taxon>
        <taxon>Fungi</taxon>
        <taxon>Dikarya</taxon>
        <taxon>Ascomycota</taxon>
        <taxon>Pezizomycotina</taxon>
        <taxon>Sordariomycetes</taxon>
        <taxon>Sordariomycetidae</taxon>
        <taxon>Sordariales</taxon>
        <taxon>Chaetomiaceae</taxon>
        <taxon>Thermothielavioides</taxon>
    </lineage>
</organism>
<dbReference type="AlphaFoldDB" id="A0A446BWW6"/>
<sequence length="367" mass="38496">MKAAWFKTLMSLVGSGAALSPDIRNAGFSASNLDTPEVLHPRSFAHFGSQRVRINYGRFTVPPATEENGVKRFSLQTAPPCKDCLLTRIRADLQHPDGTGSANRDTDVWLRHVLVTNLERDSATCPLLAAPIYASGNERAEADISLGSTLKAGYPLSPTAILIFTLKLMNPSPTTAQAAVLTMDWEFVPCPRAAASGFRNATPVWLDIDGSCLQHGSEVPVPAVGGGGGGGGGGAQVPFSLAMDPPWTADLSGEVVLVLAHLQDGGVELDVWRGARTVCRSVARYGEEERGRHGGGGGGGGGGGRDAVAGRHLSGMSACERIGRVAPGDRWSVRADYDFARHAPVMEGAAPAPVMGTALMYVLEDGE</sequence>
<feature type="signal peptide" evidence="2">
    <location>
        <begin position="1"/>
        <end position="18"/>
    </location>
</feature>
<feature type="compositionally biased region" description="Gly residues" evidence="1">
    <location>
        <begin position="294"/>
        <end position="305"/>
    </location>
</feature>
<dbReference type="Proteomes" id="UP000289323">
    <property type="component" value="Unassembled WGS sequence"/>
</dbReference>
<reference evidence="3 4" key="1">
    <citation type="submission" date="2018-04" db="EMBL/GenBank/DDBJ databases">
        <authorList>
            <person name="Huttner S."/>
            <person name="Dainat J."/>
        </authorList>
    </citation>
    <scope>NUCLEOTIDE SEQUENCE [LARGE SCALE GENOMIC DNA]</scope>
</reference>
<accession>A0A446BWW6</accession>
<protein>
    <submittedName>
        <fullName evidence="3">D5cff490-3fb3-4135-bff6-fb71d2379c06</fullName>
    </submittedName>
</protein>
<evidence type="ECO:0000313" key="4">
    <source>
        <dbReference type="Proteomes" id="UP000289323"/>
    </source>
</evidence>
<gene>
    <name evidence="3" type="ORF">TT172_LOCUS9442</name>
</gene>
<keyword evidence="2" id="KW-0732">Signal</keyword>
<evidence type="ECO:0000256" key="2">
    <source>
        <dbReference type="SAM" id="SignalP"/>
    </source>
</evidence>
<feature type="region of interest" description="Disordered" evidence="1">
    <location>
        <begin position="288"/>
        <end position="309"/>
    </location>
</feature>
<dbReference type="EMBL" id="OUUZ01000018">
    <property type="protein sequence ID" value="SPQ27023.1"/>
    <property type="molecule type" value="Genomic_DNA"/>
</dbReference>
<evidence type="ECO:0000313" key="3">
    <source>
        <dbReference type="EMBL" id="SPQ27023.1"/>
    </source>
</evidence>